<comment type="caution">
    <text evidence="1">The sequence shown here is derived from an EMBL/GenBank/DDBJ whole genome shotgun (WGS) entry which is preliminary data.</text>
</comment>
<dbReference type="Proteomes" id="UP000523279">
    <property type="component" value="Unassembled WGS sequence"/>
</dbReference>
<proteinExistence type="predicted"/>
<keyword evidence="2" id="KW-1185">Reference proteome</keyword>
<accession>A0A7K9KML1</accession>
<organism evidence="1 2">
    <name type="scientific">Dicaeum eximium</name>
    <dbReference type="NCBI Taxonomy" id="667154"/>
    <lineage>
        <taxon>Eukaryota</taxon>
        <taxon>Metazoa</taxon>
        <taxon>Chordata</taxon>
        <taxon>Craniata</taxon>
        <taxon>Vertebrata</taxon>
        <taxon>Euteleostomi</taxon>
        <taxon>Archelosauria</taxon>
        <taxon>Archosauria</taxon>
        <taxon>Dinosauria</taxon>
        <taxon>Saurischia</taxon>
        <taxon>Theropoda</taxon>
        <taxon>Coelurosauria</taxon>
        <taxon>Aves</taxon>
        <taxon>Neognathae</taxon>
        <taxon>Neoaves</taxon>
        <taxon>Telluraves</taxon>
        <taxon>Australaves</taxon>
        <taxon>Passeriformes</taxon>
        <taxon>Passeroidea</taxon>
        <taxon>Dicaeidae</taxon>
        <taxon>Dicaeum</taxon>
    </lineage>
</organism>
<gene>
    <name evidence="1" type="primary">Erv31_1</name>
    <name evidence="1" type="ORF">DICEXI_R15893</name>
</gene>
<dbReference type="AlphaFoldDB" id="A0A7K9KML1"/>
<feature type="non-terminal residue" evidence="1">
    <location>
        <position position="109"/>
    </location>
</feature>
<evidence type="ECO:0000313" key="1">
    <source>
        <dbReference type="EMBL" id="NXH50976.1"/>
    </source>
</evidence>
<dbReference type="EMBL" id="VWZP01011244">
    <property type="protein sequence ID" value="NXH50976.1"/>
    <property type="molecule type" value="Genomic_DNA"/>
</dbReference>
<reference evidence="1 2" key="1">
    <citation type="submission" date="2019-09" db="EMBL/GenBank/DDBJ databases">
        <title>Bird 10,000 Genomes (B10K) Project - Family phase.</title>
        <authorList>
            <person name="Zhang G."/>
        </authorList>
    </citation>
    <scope>NUCLEOTIDE SEQUENCE [LARGE SCALE GENOMIC DNA]</scope>
    <source>
        <strain evidence="1">B10K-DU-001-34</strain>
        <tissue evidence="1">Muscle</tissue>
    </source>
</reference>
<sequence length="109" mass="12539">RELNITNFWVCGGALRSEKWPWKNSSLGPAELLKWTQTSTSGENQPGGWILSSVVIGEECLWRTRKMFLHEVGKTPCKRYKVSNGTSIWWIPEEPTLYWTQGKIEKGNL</sequence>
<name>A0A7K9KML1_9PASE</name>
<feature type="non-terminal residue" evidence="1">
    <location>
        <position position="1"/>
    </location>
</feature>
<evidence type="ECO:0000313" key="2">
    <source>
        <dbReference type="Proteomes" id="UP000523279"/>
    </source>
</evidence>
<protein>
    <submittedName>
        <fullName evidence="1">ENR1 protein</fullName>
    </submittedName>
</protein>